<name>A0A9W7WY32_TRIRA</name>
<dbReference type="GO" id="GO:0007229">
    <property type="term" value="P:integrin-mediated signaling pathway"/>
    <property type="evidence" value="ECO:0007669"/>
    <property type="project" value="UniProtKB-KW"/>
</dbReference>
<reference evidence="9" key="1">
    <citation type="submission" date="2021-02" db="EMBL/GenBank/DDBJ databases">
        <title>Comparative genomics reveals that relaxation of natural selection precedes convergent phenotypic evolution of cavefish.</title>
        <authorList>
            <person name="Peng Z."/>
        </authorList>
    </citation>
    <scope>NUCLEOTIDE SEQUENCE</scope>
    <source>
        <tissue evidence="9">Muscle</tissue>
    </source>
</reference>
<sequence length="381" mass="42219">MEQGKDVFKPLPEEKGVTLLSLSDQKDVALEITVTNQGEDAYEAQLISSFPKSVSYSAFRTKSNDKQVICLANQDGSQADCELGNPFKRGAETTFYIILSISGISLDTTEIEIVLNLKTTSSQKQLPSVKAKAIVKVNLLLSLSGVARPSQVYFTGEVKGESAMKVATDVGSSIDYEFRVANLGRPLKSFGTASMIIQWPKHNFQDKWLLYLMEITSTGLESISCSHQNEVNPLKLQEPSRVKRSFGEGTPAKEETTSPFTDKRKYTILSCDDGANCISFKCPLMGMDSNAVISLRAYLWNSTFLEDYAKMNYIDIIVKASLEFKSSATNIQLKSEATQVRVTVFPDRKAAQYSGLPWWVILVAILLGLLLLGLLIFLLWK</sequence>
<dbReference type="InterPro" id="IPR048286">
    <property type="entry name" value="Integrin_alpha_Ig-like_3"/>
</dbReference>
<evidence type="ECO:0000256" key="3">
    <source>
        <dbReference type="ARBA" id="ARBA00023136"/>
    </source>
</evidence>
<dbReference type="GO" id="GO:0033627">
    <property type="term" value="P:cell adhesion mediated by integrin"/>
    <property type="evidence" value="ECO:0007669"/>
    <property type="project" value="TreeGrafter"/>
</dbReference>
<keyword evidence="2 9" id="KW-0401">Integrin</keyword>
<dbReference type="Gene3D" id="1.20.5.930">
    <property type="entry name" value="Bicelle-embedded integrin alpha(iib) transmembrane segment"/>
    <property type="match status" value="1"/>
</dbReference>
<dbReference type="PANTHER" id="PTHR23220">
    <property type="entry name" value="INTEGRIN ALPHA"/>
    <property type="match status" value="1"/>
</dbReference>
<dbReference type="GO" id="GO:0008305">
    <property type="term" value="C:integrin complex"/>
    <property type="evidence" value="ECO:0007669"/>
    <property type="project" value="TreeGrafter"/>
</dbReference>
<dbReference type="InterPro" id="IPR048285">
    <property type="entry name" value="Integrin_alpha_Ig-like_2"/>
</dbReference>
<feature type="non-terminal residue" evidence="9">
    <location>
        <position position="381"/>
    </location>
</feature>
<feature type="domain" description="Integrin alpha third immunoglobulin-like" evidence="8">
    <location>
        <begin position="141"/>
        <end position="347"/>
    </location>
</feature>
<proteinExistence type="predicted"/>
<keyword evidence="4" id="KW-0325">Glycoprotein</keyword>
<evidence type="ECO:0000256" key="6">
    <source>
        <dbReference type="SAM" id="Phobius"/>
    </source>
</evidence>
<evidence type="ECO:0000256" key="4">
    <source>
        <dbReference type="ARBA" id="ARBA00023180"/>
    </source>
</evidence>
<dbReference type="Pfam" id="PF20805">
    <property type="entry name" value="Integrin_A_Ig_2"/>
    <property type="match status" value="1"/>
</dbReference>
<evidence type="ECO:0000259" key="7">
    <source>
        <dbReference type="Pfam" id="PF20805"/>
    </source>
</evidence>
<keyword evidence="6" id="KW-1133">Transmembrane helix</keyword>
<evidence type="ECO:0000259" key="8">
    <source>
        <dbReference type="Pfam" id="PF20806"/>
    </source>
</evidence>
<dbReference type="Proteomes" id="UP001059041">
    <property type="component" value="Linkage Group LG4"/>
</dbReference>
<feature type="domain" description="Integrin alpha second immunoglobulin-like" evidence="7">
    <location>
        <begin position="19"/>
        <end position="133"/>
    </location>
</feature>
<organism evidence="9 10">
    <name type="scientific">Triplophysa rosa</name>
    <name type="common">Cave loach</name>
    <dbReference type="NCBI Taxonomy" id="992332"/>
    <lineage>
        <taxon>Eukaryota</taxon>
        <taxon>Metazoa</taxon>
        <taxon>Chordata</taxon>
        <taxon>Craniata</taxon>
        <taxon>Vertebrata</taxon>
        <taxon>Euteleostomi</taxon>
        <taxon>Actinopterygii</taxon>
        <taxon>Neopterygii</taxon>
        <taxon>Teleostei</taxon>
        <taxon>Ostariophysi</taxon>
        <taxon>Cypriniformes</taxon>
        <taxon>Nemacheilidae</taxon>
        <taxon>Triplophysa</taxon>
    </lineage>
</organism>
<keyword evidence="10" id="KW-1185">Reference proteome</keyword>
<dbReference type="GO" id="GO:0009897">
    <property type="term" value="C:external side of plasma membrane"/>
    <property type="evidence" value="ECO:0007669"/>
    <property type="project" value="TreeGrafter"/>
</dbReference>
<accession>A0A9W7WY32</accession>
<comment type="subcellular location">
    <subcellularLocation>
        <location evidence="1">Membrane</location>
        <topology evidence="1">Single-pass type I membrane protein</topology>
    </subcellularLocation>
</comment>
<dbReference type="EMBL" id="JAFHDT010000004">
    <property type="protein sequence ID" value="KAI7810349.1"/>
    <property type="molecule type" value="Genomic_DNA"/>
</dbReference>
<dbReference type="InterPro" id="IPR032695">
    <property type="entry name" value="Integrin_dom_sf"/>
</dbReference>
<dbReference type="GO" id="GO:0098609">
    <property type="term" value="P:cell-cell adhesion"/>
    <property type="evidence" value="ECO:0007669"/>
    <property type="project" value="TreeGrafter"/>
</dbReference>
<dbReference type="SUPFAM" id="SSF69179">
    <property type="entry name" value="Integrin domains"/>
    <property type="match status" value="2"/>
</dbReference>
<dbReference type="GO" id="GO:0050900">
    <property type="term" value="P:leukocyte migration"/>
    <property type="evidence" value="ECO:0007669"/>
    <property type="project" value="TreeGrafter"/>
</dbReference>
<dbReference type="GO" id="GO:0005178">
    <property type="term" value="F:integrin binding"/>
    <property type="evidence" value="ECO:0007669"/>
    <property type="project" value="TreeGrafter"/>
</dbReference>
<gene>
    <name evidence="9" type="ORF">IRJ41_000014</name>
</gene>
<feature type="region of interest" description="Disordered" evidence="5">
    <location>
        <begin position="240"/>
        <end position="259"/>
    </location>
</feature>
<protein>
    <submittedName>
        <fullName evidence="9">Integrin</fullName>
    </submittedName>
</protein>
<evidence type="ECO:0000313" key="10">
    <source>
        <dbReference type="Proteomes" id="UP001059041"/>
    </source>
</evidence>
<comment type="caution">
    <text evidence="9">The sequence shown here is derived from an EMBL/GenBank/DDBJ whole genome shotgun (WGS) entry which is preliminary data.</text>
</comment>
<dbReference type="GO" id="GO:0007160">
    <property type="term" value="P:cell-matrix adhesion"/>
    <property type="evidence" value="ECO:0007669"/>
    <property type="project" value="TreeGrafter"/>
</dbReference>
<dbReference type="Pfam" id="PF20806">
    <property type="entry name" value="Integrin_A_Ig_3"/>
    <property type="match status" value="1"/>
</dbReference>
<evidence type="ECO:0000256" key="1">
    <source>
        <dbReference type="ARBA" id="ARBA00004479"/>
    </source>
</evidence>
<dbReference type="AlphaFoldDB" id="A0A9W7WY32"/>
<keyword evidence="6" id="KW-0812">Transmembrane</keyword>
<evidence type="ECO:0000313" key="9">
    <source>
        <dbReference type="EMBL" id="KAI7810349.1"/>
    </source>
</evidence>
<keyword evidence="3 6" id="KW-0472">Membrane</keyword>
<feature type="transmembrane region" description="Helical" evidence="6">
    <location>
        <begin position="356"/>
        <end position="380"/>
    </location>
</feature>
<evidence type="ECO:0000256" key="5">
    <source>
        <dbReference type="SAM" id="MobiDB-lite"/>
    </source>
</evidence>
<dbReference type="Gene3D" id="2.60.40.1510">
    <property type="entry name" value="ntegrin, alpha v. Chain A, domain 3"/>
    <property type="match status" value="1"/>
</dbReference>
<dbReference type="Gene3D" id="2.60.40.1530">
    <property type="entry name" value="ntegrin, alpha v. Chain A, domain 4"/>
    <property type="match status" value="1"/>
</dbReference>
<dbReference type="PANTHER" id="PTHR23220:SF9">
    <property type="entry name" value="INTEGRIN ALPHA-6"/>
    <property type="match status" value="1"/>
</dbReference>
<evidence type="ECO:0000256" key="2">
    <source>
        <dbReference type="ARBA" id="ARBA00023037"/>
    </source>
</evidence>